<dbReference type="InterPro" id="IPR051310">
    <property type="entry name" value="MCP_chemotaxis"/>
</dbReference>
<feature type="domain" description="HAMP" evidence="11">
    <location>
        <begin position="434"/>
        <end position="480"/>
    </location>
</feature>
<dbReference type="SUPFAM" id="SSF158472">
    <property type="entry name" value="HAMP domain-like"/>
    <property type="match status" value="1"/>
</dbReference>
<dbReference type="InterPro" id="IPR033479">
    <property type="entry name" value="dCache_1"/>
</dbReference>
<evidence type="ECO:0000259" key="11">
    <source>
        <dbReference type="PROSITE" id="PS50885"/>
    </source>
</evidence>
<dbReference type="PANTHER" id="PTHR43531:SF11">
    <property type="entry name" value="METHYL-ACCEPTING CHEMOTAXIS PROTEIN 3"/>
    <property type="match status" value="1"/>
</dbReference>
<dbReference type="CDD" id="cd06225">
    <property type="entry name" value="HAMP"/>
    <property type="match status" value="1"/>
</dbReference>
<dbReference type="PRINTS" id="PR00260">
    <property type="entry name" value="CHEMTRNSDUCR"/>
</dbReference>
<comment type="similarity">
    <text evidence="7">Belongs to the methyl-accepting chemotaxis (MCP) protein family.</text>
</comment>
<dbReference type="GO" id="GO:0007165">
    <property type="term" value="P:signal transduction"/>
    <property type="evidence" value="ECO:0007669"/>
    <property type="project" value="UniProtKB-KW"/>
</dbReference>
<keyword evidence="5 9" id="KW-1133">Transmembrane helix</keyword>
<evidence type="ECO:0000259" key="10">
    <source>
        <dbReference type="PROSITE" id="PS50111"/>
    </source>
</evidence>
<protein>
    <submittedName>
        <fullName evidence="12">Methyl-accepting chemotaxis protein</fullName>
    </submittedName>
</protein>
<evidence type="ECO:0000256" key="1">
    <source>
        <dbReference type="ARBA" id="ARBA00004651"/>
    </source>
</evidence>
<keyword evidence="4 9" id="KW-0812">Transmembrane</keyword>
<evidence type="ECO:0000256" key="4">
    <source>
        <dbReference type="ARBA" id="ARBA00022692"/>
    </source>
</evidence>
<dbReference type="GO" id="GO:0005886">
    <property type="term" value="C:plasma membrane"/>
    <property type="evidence" value="ECO:0007669"/>
    <property type="project" value="UniProtKB-SubCell"/>
</dbReference>
<organism evidence="12 13">
    <name type="scientific">Yoonia rosea</name>
    <dbReference type="NCBI Taxonomy" id="287098"/>
    <lineage>
        <taxon>Bacteria</taxon>
        <taxon>Pseudomonadati</taxon>
        <taxon>Pseudomonadota</taxon>
        <taxon>Alphaproteobacteria</taxon>
        <taxon>Rhodobacterales</taxon>
        <taxon>Paracoccaceae</taxon>
        <taxon>Yoonia</taxon>
    </lineage>
</organism>
<dbReference type="Proteomes" id="UP000186997">
    <property type="component" value="Unassembled WGS sequence"/>
</dbReference>
<dbReference type="GO" id="GO:0006935">
    <property type="term" value="P:chemotaxis"/>
    <property type="evidence" value="ECO:0007669"/>
    <property type="project" value="UniProtKB-KW"/>
</dbReference>
<dbReference type="PROSITE" id="PS50111">
    <property type="entry name" value="CHEMOTAXIS_TRANSDUC_2"/>
    <property type="match status" value="1"/>
</dbReference>
<gene>
    <name evidence="12" type="ORF">SAMN05421665_0670</name>
</gene>
<dbReference type="SUPFAM" id="SSF58104">
    <property type="entry name" value="Methyl-accepting chemotaxis protein (MCP) signaling domain"/>
    <property type="match status" value="1"/>
</dbReference>
<dbReference type="Pfam" id="PF02743">
    <property type="entry name" value="dCache_1"/>
    <property type="match status" value="1"/>
</dbReference>
<proteinExistence type="inferred from homology"/>
<evidence type="ECO:0000313" key="13">
    <source>
        <dbReference type="Proteomes" id="UP000186997"/>
    </source>
</evidence>
<keyword evidence="6 9" id="KW-0472">Membrane</keyword>
<keyword evidence="3" id="KW-0145">Chemotaxis</keyword>
<feature type="transmembrane region" description="Helical" evidence="9">
    <location>
        <begin position="345"/>
        <end position="364"/>
    </location>
</feature>
<dbReference type="Gene3D" id="6.10.340.10">
    <property type="match status" value="1"/>
</dbReference>
<keyword evidence="13" id="KW-1185">Reference proteome</keyword>
<evidence type="ECO:0000313" key="12">
    <source>
        <dbReference type="EMBL" id="SIT77926.1"/>
    </source>
</evidence>
<dbReference type="GO" id="GO:0004888">
    <property type="term" value="F:transmembrane signaling receptor activity"/>
    <property type="evidence" value="ECO:0007669"/>
    <property type="project" value="InterPro"/>
</dbReference>
<evidence type="ECO:0000256" key="9">
    <source>
        <dbReference type="SAM" id="Phobius"/>
    </source>
</evidence>
<dbReference type="PROSITE" id="PS50885">
    <property type="entry name" value="HAMP"/>
    <property type="match status" value="2"/>
</dbReference>
<evidence type="ECO:0000256" key="2">
    <source>
        <dbReference type="ARBA" id="ARBA00022475"/>
    </source>
</evidence>
<evidence type="ECO:0000256" key="8">
    <source>
        <dbReference type="PROSITE-ProRule" id="PRU00284"/>
    </source>
</evidence>
<evidence type="ECO:0000256" key="7">
    <source>
        <dbReference type="ARBA" id="ARBA00029447"/>
    </source>
</evidence>
<dbReference type="Gene3D" id="1.10.287.950">
    <property type="entry name" value="Methyl-accepting chemotaxis protein"/>
    <property type="match status" value="1"/>
</dbReference>
<dbReference type="EMBL" id="FTPR01000001">
    <property type="protein sequence ID" value="SIT77926.1"/>
    <property type="molecule type" value="Genomic_DNA"/>
</dbReference>
<feature type="domain" description="Methyl-accepting transducer" evidence="10">
    <location>
        <begin position="485"/>
        <end position="714"/>
    </location>
</feature>
<reference evidence="13" key="1">
    <citation type="submission" date="2017-01" db="EMBL/GenBank/DDBJ databases">
        <authorList>
            <person name="Varghese N."/>
            <person name="Submissions S."/>
        </authorList>
    </citation>
    <scope>NUCLEOTIDE SEQUENCE [LARGE SCALE GENOMIC DNA]</scope>
    <source>
        <strain evidence="13">DSM 29591</strain>
    </source>
</reference>
<name>A0A1R3WKI4_9RHOB</name>
<dbReference type="AlphaFoldDB" id="A0A1R3WKI4"/>
<dbReference type="RefSeq" id="WP_076658355.1">
    <property type="nucleotide sequence ID" value="NZ_FTPR01000001.1"/>
</dbReference>
<dbReference type="Gene3D" id="3.30.450.20">
    <property type="entry name" value="PAS domain"/>
    <property type="match status" value="1"/>
</dbReference>
<dbReference type="SMART" id="SM00283">
    <property type="entry name" value="MA"/>
    <property type="match status" value="1"/>
</dbReference>
<comment type="subcellular location">
    <subcellularLocation>
        <location evidence="1">Cell membrane</location>
        <topology evidence="1">Multi-pass membrane protein</topology>
    </subcellularLocation>
</comment>
<feature type="transmembrane region" description="Helical" evidence="9">
    <location>
        <begin position="16"/>
        <end position="36"/>
    </location>
</feature>
<dbReference type="STRING" id="287098.SAMN05421665_0670"/>
<dbReference type="Pfam" id="PF00015">
    <property type="entry name" value="MCPsignal"/>
    <property type="match status" value="1"/>
</dbReference>
<dbReference type="InterPro" id="IPR003660">
    <property type="entry name" value="HAMP_dom"/>
</dbReference>
<dbReference type="PANTHER" id="PTHR43531">
    <property type="entry name" value="PROTEIN ICFG"/>
    <property type="match status" value="1"/>
</dbReference>
<keyword evidence="2" id="KW-1003">Cell membrane</keyword>
<dbReference type="SMART" id="SM00304">
    <property type="entry name" value="HAMP"/>
    <property type="match status" value="2"/>
</dbReference>
<evidence type="ECO:0000256" key="5">
    <source>
        <dbReference type="ARBA" id="ARBA00022989"/>
    </source>
</evidence>
<dbReference type="FunFam" id="1.10.287.950:FF:000001">
    <property type="entry name" value="Methyl-accepting chemotaxis sensory transducer"/>
    <property type="match status" value="1"/>
</dbReference>
<dbReference type="InterPro" id="IPR004090">
    <property type="entry name" value="Chemotax_Me-accpt_rcpt"/>
</dbReference>
<sequence>MGFSTSIALSRKLPSIIAALCVVASVSIAVVGYLDFRQNVFQDARKNFRILTESRGNSLVSWFENIGQNVASYANDPTVVAALGSFGSSYDLMIDSAGLRDAYITNNPNPPGERAQFDQAPESVPYHFQHGRFHPYFRDIAKTAGYYDFFLFNRRGDLMYSVEKEGDYATNFADGPYADSGLGSAFTAARDGEQGQVYFADFAGYEPDGGDAAAFLATPVFDQSNQLLGVVAVQVPTGQIDEIFNNPLGMGDTGRIYAVGPDLRTRNAPRFDAAVGRLSDVSDATQVNALFNGGDTFQGLTTGISGDDMLSKGALIDVFGQTWAIIGEITSAEIETPVIAARNKMILVTVFVVGVSAFLGWLTARSVVRPLARLGEAMGRVSEKDYDVDLSDQKRGDEIGSLFNSLDNFRQKLRASDLAEEERQALQVKQAEVVNRLSIALTKLADGDLQHRIETPFDGDYDQLRQDYNRTVLNLNKTIGSVVIRSGAIRQRSDGMSRASDDLSRRTENQAATLEETAAALDQMTASVKSAADGARQVKEVVGSARDDADKSEPVVKDAVRAMTEIEGSSQEISQIIGVIDDIAFQTNLLALNAGVEAARAGEAGRGFAVVASEVRALAQRSSDAAKQIKSLISESSGQVERGVTLVGQAGEVLTKIASHINHISDLVAEIASGAEEQSIGLGEINIGVTQLDKVTQQNAAMVEEATASNHALNGDAAQLEELVTHFRLDETAIGGSAVQDNIMQFVPQPAQQTPDLPSYHDARPAVAKVSGGGGGREDIWQDF</sequence>
<dbReference type="CDD" id="cd11386">
    <property type="entry name" value="MCP_signal"/>
    <property type="match status" value="1"/>
</dbReference>
<keyword evidence="8" id="KW-0807">Transducer</keyword>
<dbReference type="Pfam" id="PF00672">
    <property type="entry name" value="HAMP"/>
    <property type="match status" value="1"/>
</dbReference>
<evidence type="ECO:0000256" key="6">
    <source>
        <dbReference type="ARBA" id="ARBA00023136"/>
    </source>
</evidence>
<accession>A0A1R3WKI4</accession>
<feature type="domain" description="HAMP" evidence="11">
    <location>
        <begin position="365"/>
        <end position="418"/>
    </location>
</feature>
<evidence type="ECO:0000256" key="3">
    <source>
        <dbReference type="ARBA" id="ARBA00022500"/>
    </source>
</evidence>
<dbReference type="InterPro" id="IPR004089">
    <property type="entry name" value="MCPsignal_dom"/>
</dbReference>